<sequence>MNKAIEIEVFRNFVVSPDYKNKRLAQRYYYRALIVGGDNVRKAKNSIIKGNLTMFNTYLDMALYHVCPTTQEDNLKSILQFELNNFSGLEVEDETLSKIDQTLNALIENIYGCDTPIKLEVENVSKSSAKFRVKIINF</sequence>
<reference evidence="1" key="1">
    <citation type="submission" date="2020-07" db="EMBL/GenBank/DDBJ databases">
        <title>Highly diverse flavobacterial phages as mortality factor during North Sea spring blooms.</title>
        <authorList>
            <person name="Bartlau N."/>
            <person name="Wichels A."/>
            <person name="Krohne G."/>
            <person name="Adriaenssens E.M."/>
            <person name="Heins A."/>
            <person name="Fuchs B.M."/>
            <person name="Amann R."/>
            <person name="Moraru C."/>
        </authorList>
    </citation>
    <scope>NUCLEOTIDE SEQUENCE</scope>
</reference>
<evidence type="ECO:0000313" key="2">
    <source>
        <dbReference type="Proteomes" id="UP000693768"/>
    </source>
</evidence>
<gene>
    <name evidence="1" type="ORF">Molly1_57</name>
</gene>
<keyword evidence="2" id="KW-1185">Reference proteome</keyword>
<organism evidence="1 2">
    <name type="scientific">Maribacter phage Molly_1</name>
    <dbReference type="NCBI Taxonomy" id="2745685"/>
    <lineage>
        <taxon>Viruses</taxon>
        <taxon>Duplodnaviria</taxon>
        <taxon>Heunggongvirae</taxon>
        <taxon>Uroviricota</taxon>
        <taxon>Caudoviricetes</taxon>
        <taxon>Molycolviridae</taxon>
        <taxon>Mollyvirus</taxon>
        <taxon>Mollyvirus molly</taxon>
    </lineage>
</organism>
<dbReference type="EMBL" id="MT732451">
    <property type="protein sequence ID" value="QQO97541.1"/>
    <property type="molecule type" value="Genomic_DNA"/>
</dbReference>
<dbReference type="Proteomes" id="UP000693768">
    <property type="component" value="Segment"/>
</dbReference>
<evidence type="ECO:0000313" key="1">
    <source>
        <dbReference type="EMBL" id="QQO97541.1"/>
    </source>
</evidence>
<name>A0A8E4UYD3_9CAUD</name>
<protein>
    <submittedName>
        <fullName evidence="1">Uncharacterized protein</fullName>
    </submittedName>
</protein>
<accession>A0A8E4UYD3</accession>
<proteinExistence type="predicted"/>